<gene>
    <name evidence="2" type="ORF">E4O86_01380</name>
</gene>
<dbReference type="RefSeq" id="WP_161138711.1">
    <property type="nucleotide sequence ID" value="NZ_SPKJ01000002.1"/>
</dbReference>
<protein>
    <submittedName>
        <fullName evidence="2">Uncharacterized protein</fullName>
    </submittedName>
</protein>
<dbReference type="EMBL" id="SPKJ01000002">
    <property type="protein sequence ID" value="MYZ46375.1"/>
    <property type="molecule type" value="Genomic_DNA"/>
</dbReference>
<evidence type="ECO:0000256" key="1">
    <source>
        <dbReference type="SAM" id="Phobius"/>
    </source>
</evidence>
<sequence>MTDNSLAGIFAASACVALLALFMLWPRDAETPAEVRVATWPWENAGPASVAPLARQPGAGAAALVTR</sequence>
<keyword evidence="1" id="KW-0472">Membrane</keyword>
<accession>A0A964T145</accession>
<evidence type="ECO:0000313" key="2">
    <source>
        <dbReference type="EMBL" id="MYZ46375.1"/>
    </source>
</evidence>
<evidence type="ECO:0000313" key="3">
    <source>
        <dbReference type="Proteomes" id="UP000773614"/>
    </source>
</evidence>
<organism evidence="2 3">
    <name type="scientific">Propylenella binzhouense</name>
    <dbReference type="NCBI Taxonomy" id="2555902"/>
    <lineage>
        <taxon>Bacteria</taxon>
        <taxon>Pseudomonadati</taxon>
        <taxon>Pseudomonadota</taxon>
        <taxon>Alphaproteobacteria</taxon>
        <taxon>Hyphomicrobiales</taxon>
        <taxon>Propylenellaceae</taxon>
        <taxon>Propylenella</taxon>
    </lineage>
</organism>
<keyword evidence="1" id="KW-1133">Transmembrane helix</keyword>
<reference evidence="2" key="1">
    <citation type="submission" date="2019-03" db="EMBL/GenBank/DDBJ databases">
        <title>Afifella sp. nov., isolated from activated sludge.</title>
        <authorList>
            <person name="Li Q."/>
            <person name="Liu Y."/>
        </authorList>
    </citation>
    <scope>NUCLEOTIDE SEQUENCE</scope>
    <source>
        <strain evidence="2">L72</strain>
    </source>
</reference>
<proteinExistence type="predicted"/>
<name>A0A964T145_9HYPH</name>
<keyword evidence="3" id="KW-1185">Reference proteome</keyword>
<dbReference type="Proteomes" id="UP000773614">
    <property type="component" value="Unassembled WGS sequence"/>
</dbReference>
<keyword evidence="1" id="KW-0812">Transmembrane</keyword>
<dbReference type="AlphaFoldDB" id="A0A964T145"/>
<feature type="transmembrane region" description="Helical" evidence="1">
    <location>
        <begin position="6"/>
        <end position="25"/>
    </location>
</feature>
<comment type="caution">
    <text evidence="2">The sequence shown here is derived from an EMBL/GenBank/DDBJ whole genome shotgun (WGS) entry which is preliminary data.</text>
</comment>